<comment type="caution">
    <text evidence="1">The sequence shown here is derived from an EMBL/GenBank/DDBJ whole genome shotgun (WGS) entry which is preliminary data.</text>
</comment>
<dbReference type="PROSITE" id="PS51257">
    <property type="entry name" value="PROKAR_LIPOPROTEIN"/>
    <property type="match status" value="1"/>
</dbReference>
<dbReference type="Proteomes" id="UP000007364">
    <property type="component" value="Unassembled WGS sequence"/>
</dbReference>
<gene>
    <name evidence="1" type="ORF">I215_06207</name>
</gene>
<dbReference type="EMBL" id="AMSG01000005">
    <property type="protein sequence ID" value="EKF55805.1"/>
    <property type="molecule type" value="Genomic_DNA"/>
</dbReference>
<accession>K2PTE6</accession>
<evidence type="ECO:0000313" key="2">
    <source>
        <dbReference type="Proteomes" id="UP000007364"/>
    </source>
</evidence>
<evidence type="ECO:0000313" key="1">
    <source>
        <dbReference type="EMBL" id="EKF55805.1"/>
    </source>
</evidence>
<protein>
    <recommendedName>
        <fullName evidence="3">Membrane metalloprotease</fullName>
    </recommendedName>
</protein>
<keyword evidence="2" id="KW-1185">Reference proteome</keyword>
<evidence type="ECO:0008006" key="3">
    <source>
        <dbReference type="Google" id="ProtNLM"/>
    </source>
</evidence>
<dbReference type="SUPFAM" id="SSF55486">
    <property type="entry name" value="Metalloproteases ('zincins'), catalytic domain"/>
    <property type="match status" value="1"/>
</dbReference>
<dbReference type="OrthoDB" id="1121673at2"/>
<sequence length="256" mass="28999">MNKFFYGLILILGFISCSDGDDANEIARLTASNRLSTGDSARDFLTQDHYKELVMEIVYVEEFPPSDEALHSLVEFINQYCHKSGGIEITKRAIESPSKEFYTISQVDSLEKELRGHYNSDGRLAMFVFYLDGRYKSMEESSKSSGFDVVLGVSYRNTSFVIFKQSINSMTTSKSFALESTVLRHEFSHLLGLVNVGTPMQQNHIDPENGHHCNVEDCLMNYKIETGWEFSGFNTDQQLPQLDNYCEADLRANGGK</sequence>
<dbReference type="RefSeq" id="WP_008991113.1">
    <property type="nucleotide sequence ID" value="NZ_AMSG01000005.1"/>
</dbReference>
<dbReference type="STRING" id="555500.I215_06207"/>
<name>K2PTE6_9FLAO</name>
<dbReference type="AlphaFoldDB" id="K2PTE6"/>
<dbReference type="eggNOG" id="COG1913">
    <property type="taxonomic scope" value="Bacteria"/>
</dbReference>
<organism evidence="1 2">
    <name type="scientific">Galbibacter marinus</name>
    <dbReference type="NCBI Taxonomy" id="555500"/>
    <lineage>
        <taxon>Bacteria</taxon>
        <taxon>Pseudomonadati</taxon>
        <taxon>Bacteroidota</taxon>
        <taxon>Flavobacteriia</taxon>
        <taxon>Flavobacteriales</taxon>
        <taxon>Flavobacteriaceae</taxon>
        <taxon>Galbibacter</taxon>
    </lineage>
</organism>
<proteinExistence type="predicted"/>
<reference evidence="1 2" key="1">
    <citation type="journal article" date="2012" name="J. Bacteriol.">
        <title>Genome Sequence of Galbibacter marinum Type Strain ck-I2-15.</title>
        <authorList>
            <person name="Lai Q."/>
            <person name="Li C."/>
            <person name="Shao Z."/>
        </authorList>
    </citation>
    <scope>NUCLEOTIDE SEQUENCE [LARGE SCALE GENOMIC DNA]</scope>
    <source>
        <strain evidence="2">ck-I2-15</strain>
    </source>
</reference>